<organism evidence="1 2">
    <name type="scientific">Aestuariispira insulae</name>
    <dbReference type="NCBI Taxonomy" id="1461337"/>
    <lineage>
        <taxon>Bacteria</taxon>
        <taxon>Pseudomonadati</taxon>
        <taxon>Pseudomonadota</taxon>
        <taxon>Alphaproteobacteria</taxon>
        <taxon>Rhodospirillales</taxon>
        <taxon>Kiloniellaceae</taxon>
        <taxon>Aestuariispira</taxon>
    </lineage>
</organism>
<name>A0A3D9HVP8_9PROT</name>
<dbReference type="RefSeq" id="WP_115934620.1">
    <property type="nucleotide sequence ID" value="NZ_QRDW01000001.1"/>
</dbReference>
<evidence type="ECO:0000313" key="2">
    <source>
        <dbReference type="Proteomes" id="UP000256845"/>
    </source>
</evidence>
<gene>
    <name evidence="1" type="ORF">DFP90_101274</name>
</gene>
<dbReference type="Proteomes" id="UP000256845">
    <property type="component" value="Unassembled WGS sequence"/>
</dbReference>
<dbReference type="AlphaFoldDB" id="A0A3D9HVP8"/>
<sequence length="254" mass="29179">MAKQQCGLCGKKGVKLVESHVIPRAFYRDITNPDRPFKLLSDDANVFPKTSRTGVYDRIVCIDCERLFGPWDDYVSGLLFRNIPDGKTGTNTDQLTLYYSNFDRHKLRMFFLSLLWRAHASDQDFFSAVDVGPHSASIAEALLTNDPNKAKEVDVLLTIFATEMTSGFLCPIRERNDYFNCYRFCFPGFSCLIKVDQRPFTGSWKHFGINNSDKIYLLVRSFQDSPEFAALREAALTVLRRGKDPWGRELEWTK</sequence>
<comment type="caution">
    <text evidence="1">The sequence shown here is derived from an EMBL/GenBank/DDBJ whole genome shotgun (WGS) entry which is preliminary data.</text>
</comment>
<evidence type="ECO:0000313" key="1">
    <source>
        <dbReference type="EMBL" id="RED53485.1"/>
    </source>
</evidence>
<protein>
    <recommendedName>
        <fullName evidence="3">HNH endonuclease</fullName>
    </recommendedName>
</protein>
<dbReference type="OrthoDB" id="8455035at2"/>
<keyword evidence="2" id="KW-1185">Reference proteome</keyword>
<dbReference type="EMBL" id="QRDW01000001">
    <property type="protein sequence ID" value="RED53485.1"/>
    <property type="molecule type" value="Genomic_DNA"/>
</dbReference>
<proteinExistence type="predicted"/>
<evidence type="ECO:0008006" key="3">
    <source>
        <dbReference type="Google" id="ProtNLM"/>
    </source>
</evidence>
<reference evidence="1 2" key="1">
    <citation type="submission" date="2018-07" db="EMBL/GenBank/DDBJ databases">
        <title>Genomic Encyclopedia of Type Strains, Phase III (KMG-III): the genomes of soil and plant-associated and newly described type strains.</title>
        <authorList>
            <person name="Whitman W."/>
        </authorList>
    </citation>
    <scope>NUCLEOTIDE SEQUENCE [LARGE SCALE GENOMIC DNA]</scope>
    <source>
        <strain evidence="1 2">CECT 8488</strain>
    </source>
</reference>
<accession>A0A3D9HVP8</accession>